<feature type="domain" description="BOD1/SHG1" evidence="2">
    <location>
        <begin position="9"/>
        <end position="96"/>
    </location>
</feature>
<name>A0A8H5F240_9AGAR</name>
<dbReference type="OrthoDB" id="5579731at2759"/>
<feature type="compositionally biased region" description="Polar residues" evidence="1">
    <location>
        <begin position="119"/>
        <end position="145"/>
    </location>
</feature>
<dbReference type="Pfam" id="PF05205">
    <property type="entry name" value="COMPASS-Shg1"/>
    <property type="match status" value="1"/>
</dbReference>
<gene>
    <name evidence="3" type="ORF">D9619_000275</name>
</gene>
<proteinExistence type="predicted"/>
<protein>
    <recommendedName>
        <fullName evidence="2">BOD1/SHG1 domain-containing protein</fullName>
    </recommendedName>
</protein>
<feature type="compositionally biased region" description="Polar residues" evidence="1">
    <location>
        <begin position="172"/>
        <end position="183"/>
    </location>
</feature>
<dbReference type="InterPro" id="IPR055264">
    <property type="entry name" value="BOD1/SHG1_dom"/>
</dbReference>
<dbReference type="EMBL" id="JAACJJ010000028">
    <property type="protein sequence ID" value="KAF5321040.1"/>
    <property type="molecule type" value="Genomic_DNA"/>
</dbReference>
<evidence type="ECO:0000259" key="2">
    <source>
        <dbReference type="Pfam" id="PF05205"/>
    </source>
</evidence>
<evidence type="ECO:0000313" key="4">
    <source>
        <dbReference type="Proteomes" id="UP000567179"/>
    </source>
</evidence>
<accession>A0A8H5F240</accession>
<keyword evidence="4" id="KW-1185">Reference proteome</keyword>
<feature type="region of interest" description="Disordered" evidence="1">
    <location>
        <begin position="108"/>
        <end position="248"/>
    </location>
</feature>
<comment type="caution">
    <text evidence="3">The sequence shown here is derived from an EMBL/GenBank/DDBJ whole genome shotgun (WGS) entry which is preliminary data.</text>
</comment>
<dbReference type="AlphaFoldDB" id="A0A8H5F240"/>
<sequence>MPVNNPAALVEEFKKSGEFDRIRRELLVQFREKEEAYTSLKARVEEIGRQRLAADQTLKFLPNHDFVQKELMQEIERYPIIERAVADVRIFNDAAFISNLDSSIRKTLNDGQGGGKSAVASTTGKETPVPTQTEPANASVASTDPAQPALDTKPTLVTSSSSSTDLKPPRPSLNSPSSKAPQHSSTSPPTTTTTGTLETQGRPSGPENGTVDPATKPPEPSTGISTSNTETPIENAPDADVEMKDVAS</sequence>
<organism evidence="3 4">
    <name type="scientific">Psilocybe cf. subviscida</name>
    <dbReference type="NCBI Taxonomy" id="2480587"/>
    <lineage>
        <taxon>Eukaryota</taxon>
        <taxon>Fungi</taxon>
        <taxon>Dikarya</taxon>
        <taxon>Basidiomycota</taxon>
        <taxon>Agaricomycotina</taxon>
        <taxon>Agaricomycetes</taxon>
        <taxon>Agaricomycetidae</taxon>
        <taxon>Agaricales</taxon>
        <taxon>Agaricineae</taxon>
        <taxon>Strophariaceae</taxon>
        <taxon>Psilocybe</taxon>
    </lineage>
</organism>
<dbReference type="Proteomes" id="UP000567179">
    <property type="component" value="Unassembled WGS sequence"/>
</dbReference>
<feature type="compositionally biased region" description="Low complexity" evidence="1">
    <location>
        <begin position="184"/>
        <end position="196"/>
    </location>
</feature>
<reference evidence="3 4" key="1">
    <citation type="journal article" date="2020" name="ISME J.">
        <title>Uncovering the hidden diversity of litter-decomposition mechanisms in mushroom-forming fungi.</title>
        <authorList>
            <person name="Floudas D."/>
            <person name="Bentzer J."/>
            <person name="Ahren D."/>
            <person name="Johansson T."/>
            <person name="Persson P."/>
            <person name="Tunlid A."/>
        </authorList>
    </citation>
    <scope>NUCLEOTIDE SEQUENCE [LARGE SCALE GENOMIC DNA]</scope>
    <source>
        <strain evidence="3 4">CBS 101986</strain>
    </source>
</reference>
<evidence type="ECO:0000313" key="3">
    <source>
        <dbReference type="EMBL" id="KAF5321040.1"/>
    </source>
</evidence>
<evidence type="ECO:0000256" key="1">
    <source>
        <dbReference type="SAM" id="MobiDB-lite"/>
    </source>
</evidence>
<feature type="compositionally biased region" description="Polar residues" evidence="1">
    <location>
        <begin position="222"/>
        <end position="232"/>
    </location>
</feature>